<protein>
    <submittedName>
        <fullName evidence="1">Capsule assembly protein Wzi</fullName>
    </submittedName>
</protein>
<proteinExistence type="predicted"/>
<organism evidence="1 2">
    <name type="scientific">Xylanibacter ruminicola</name>
    <name type="common">Prevotella ruminicola</name>
    <dbReference type="NCBI Taxonomy" id="839"/>
    <lineage>
        <taxon>Bacteria</taxon>
        <taxon>Pseudomonadati</taxon>
        <taxon>Bacteroidota</taxon>
        <taxon>Bacteroidia</taxon>
        <taxon>Bacteroidales</taxon>
        <taxon>Prevotellaceae</taxon>
        <taxon>Xylanibacter</taxon>
    </lineage>
</organism>
<dbReference type="EMBL" id="FNUV01000001">
    <property type="protein sequence ID" value="SEF46856.1"/>
    <property type="molecule type" value="Genomic_DNA"/>
</dbReference>
<accession>A0A1H5S8B2</accession>
<gene>
    <name evidence="1" type="ORF">SAMN05216354_0563</name>
</gene>
<evidence type="ECO:0000313" key="2">
    <source>
        <dbReference type="Proteomes" id="UP000236735"/>
    </source>
</evidence>
<dbReference type="AlphaFoldDB" id="A0A1H5S8B2"/>
<dbReference type="InterPro" id="IPR038636">
    <property type="entry name" value="Wzi_sf"/>
</dbReference>
<dbReference type="Proteomes" id="UP000236735">
    <property type="component" value="Unassembled WGS sequence"/>
</dbReference>
<dbReference type="Gene3D" id="2.40.160.130">
    <property type="entry name" value="Capsule assembly protein Wzi"/>
    <property type="match status" value="1"/>
</dbReference>
<reference evidence="1 2" key="1">
    <citation type="submission" date="2016-10" db="EMBL/GenBank/DDBJ databases">
        <authorList>
            <person name="de Groot N.N."/>
        </authorList>
    </citation>
    <scope>NUCLEOTIDE SEQUENCE [LARGE SCALE GENOMIC DNA]</scope>
    <source>
        <strain evidence="1 2">AR32</strain>
    </source>
</reference>
<name>A0A1H5S8B2_XYLRU</name>
<evidence type="ECO:0000313" key="1">
    <source>
        <dbReference type="EMBL" id="SEF46856.1"/>
    </source>
</evidence>
<sequence>MVLYLLIRTFVPNMGRLLPIIICLCGVSVASGQERLSLTDSLQYRVGFQTTLSAGDNTPLWLNANKYGLSSLKTTNGYVRGAVERPLSADDGRCWGLGYGVDVAVATGFTSTLVVQQAYVEGRWQKGVLTVGAKEYPMELKNQELSTGSQTLGINARPIPQVRIALPDYWTIPITGNWLALKGHVAFGKTTDDNWQEKFVAPRQRYTDGTLYHSKAGYLKVGPKNITLELGLELATQFGGTSYLYENGVEKVYKNDGGLKAFKNALFMSGSDATDGDFRNAEGNHLGSWVARLNFDQPAWNLGLYADQFFEDHSMLTHFNKSGDKYMRYDFKDWMLGAELKLKHNPWLQNIVIEYLYTKYQAGPVYHDETSNIHHQISGRDNYYNHHLFTGWQHWGQVMGNPLYLSPLYNSDGNIEVCHNRFVAWHLGLSGTPLSNLHYRFLATWQKSYGSYYYLPPNPEENTSLLAEVSYRLRQGWSLNGAFAMDSGKLRGDNYGIQLSIVKTIK</sequence>